<dbReference type="InterPro" id="IPR013762">
    <property type="entry name" value="Integrase-like_cat_sf"/>
</dbReference>
<dbReference type="EMBL" id="VZQQ01000015">
    <property type="protein sequence ID" value="MBC8748693.1"/>
    <property type="molecule type" value="Genomic_DNA"/>
</dbReference>
<dbReference type="InterPro" id="IPR044068">
    <property type="entry name" value="CB"/>
</dbReference>
<evidence type="ECO:0000256" key="4">
    <source>
        <dbReference type="ARBA" id="ARBA00023172"/>
    </source>
</evidence>
<dbReference type="InterPro" id="IPR016177">
    <property type="entry name" value="DNA-bd_dom_sf"/>
</dbReference>
<keyword evidence="3 5" id="KW-0238">DNA-binding</keyword>
<dbReference type="Pfam" id="PF00589">
    <property type="entry name" value="Phage_integrase"/>
    <property type="match status" value="1"/>
</dbReference>
<dbReference type="Pfam" id="PF09003">
    <property type="entry name" value="Arm-DNA-bind_1"/>
    <property type="match status" value="1"/>
</dbReference>
<dbReference type="InterPro" id="IPR002104">
    <property type="entry name" value="Integrase_catalytic"/>
</dbReference>
<dbReference type="PROSITE" id="PS51900">
    <property type="entry name" value="CB"/>
    <property type="match status" value="1"/>
</dbReference>
<evidence type="ECO:0000256" key="2">
    <source>
        <dbReference type="ARBA" id="ARBA00022908"/>
    </source>
</evidence>
<keyword evidence="2" id="KW-0229">DNA integration</keyword>
<evidence type="ECO:0000313" key="8">
    <source>
        <dbReference type="EMBL" id="MBC8748693.1"/>
    </source>
</evidence>
<dbReference type="PROSITE" id="PS51898">
    <property type="entry name" value="TYR_RECOMBINASE"/>
    <property type="match status" value="1"/>
</dbReference>
<dbReference type="InterPro" id="IPR010998">
    <property type="entry name" value="Integrase_recombinase_N"/>
</dbReference>
<comment type="caution">
    <text evidence="8">The sequence shown here is derived from an EMBL/GenBank/DDBJ whole genome shotgun (WGS) entry which is preliminary data.</text>
</comment>
<dbReference type="Proteomes" id="UP000736373">
    <property type="component" value="Unassembled WGS sequence"/>
</dbReference>
<evidence type="ECO:0000313" key="9">
    <source>
        <dbReference type="Proteomes" id="UP000736373"/>
    </source>
</evidence>
<dbReference type="Gene3D" id="1.10.443.10">
    <property type="entry name" value="Intergrase catalytic core"/>
    <property type="match status" value="1"/>
</dbReference>
<proteinExistence type="inferred from homology"/>
<accession>A0ABR7PQY8</accession>
<evidence type="ECO:0000259" key="6">
    <source>
        <dbReference type="PROSITE" id="PS51898"/>
    </source>
</evidence>
<evidence type="ECO:0000256" key="5">
    <source>
        <dbReference type="PROSITE-ProRule" id="PRU01248"/>
    </source>
</evidence>
<evidence type="ECO:0000259" key="7">
    <source>
        <dbReference type="PROSITE" id="PS51900"/>
    </source>
</evidence>
<gene>
    <name evidence="8" type="ORF">F6X42_19455</name>
</gene>
<name>A0ABR7PQY8_9BURK</name>
<evidence type="ECO:0000256" key="3">
    <source>
        <dbReference type="ARBA" id="ARBA00023125"/>
    </source>
</evidence>
<evidence type="ECO:0000256" key="1">
    <source>
        <dbReference type="ARBA" id="ARBA00008857"/>
    </source>
</evidence>
<organism evidence="8 9">
    <name type="scientific">Paraburkholderia podalyriae</name>
    <dbReference type="NCBI Taxonomy" id="1938811"/>
    <lineage>
        <taxon>Bacteria</taxon>
        <taxon>Pseudomonadati</taxon>
        <taxon>Pseudomonadota</taxon>
        <taxon>Betaproteobacteria</taxon>
        <taxon>Burkholderiales</taxon>
        <taxon>Burkholderiaceae</taxon>
        <taxon>Paraburkholderia</taxon>
    </lineage>
</organism>
<comment type="similarity">
    <text evidence="1">Belongs to the 'phage' integrase family.</text>
</comment>
<keyword evidence="9" id="KW-1185">Reference proteome</keyword>
<dbReference type="InterPro" id="IPR015094">
    <property type="entry name" value="Integrase_lambda-typ_DNA-bd_N"/>
</dbReference>
<sequence>MTPARCRGGSAMAARRREAKRRNWPNHLNQNGSGYFYWRDPDTKQNYGLGHDQARAFAEARAANLAVEKRRGNMSLAQKILEPAGRTLDAWASEYQQIYIDTRNGTPATIKTVKSGIRAVRTAPFVGKHLREIQTAEVSDFIRAAITTRGASMAKLIRKTLADMMREAETRGLIETGKNPVTVTRAPDSEVERSRLTLDQFREIYAVALKDVPWAARSMEIALLTAQRREEVAPMLFSDVKDGFLFVTQRKTGVKLRIPVGVRLDAIGLSLEEVIKRCRDSVISKSMLHHVRRHGHRKPGDALEVNSLTRAFTRARDAAGITWEEGKDPATFHELRSLAARLYSEQHSPDFAQAILGHKSASMTAMYRDGRGAEWVEVKLAG</sequence>
<keyword evidence="4" id="KW-0233">DNA recombination</keyword>
<reference evidence="8 9" key="1">
    <citation type="submission" date="2019-09" db="EMBL/GenBank/DDBJ databases">
        <title>Paraburkholderia podalyriae sp. nov., A South African Podalyria-associated rhizobium.</title>
        <authorList>
            <person name="Mavima L."/>
            <person name="Beukes C.W."/>
            <person name="Palmer M."/>
            <person name="De Meyer S.E."/>
            <person name="James E.K."/>
            <person name="Maluk M."/>
            <person name="Avontuur J.R."/>
            <person name="Chan W.Y."/>
            <person name="Venter S.N."/>
            <person name="Steenkamp E.T."/>
        </authorList>
    </citation>
    <scope>NUCLEOTIDE SEQUENCE [LARGE SCALE GENOMIC DNA]</scope>
    <source>
        <strain evidence="8 9">WC7.3b</strain>
    </source>
</reference>
<protein>
    <submittedName>
        <fullName evidence="8">Tyrosine-type recombinase/integrase</fullName>
    </submittedName>
</protein>
<feature type="domain" description="Tyr recombinase" evidence="6">
    <location>
        <begin position="191"/>
        <end position="380"/>
    </location>
</feature>
<dbReference type="InterPro" id="IPR011010">
    <property type="entry name" value="DNA_brk_join_enz"/>
</dbReference>
<dbReference type="Gene3D" id="1.10.150.130">
    <property type="match status" value="1"/>
</dbReference>
<dbReference type="SUPFAM" id="SSF54171">
    <property type="entry name" value="DNA-binding domain"/>
    <property type="match status" value="1"/>
</dbReference>
<dbReference type="SUPFAM" id="SSF56349">
    <property type="entry name" value="DNA breaking-rejoining enzymes"/>
    <property type="match status" value="1"/>
</dbReference>
<feature type="domain" description="Core-binding (CB)" evidence="7">
    <location>
        <begin position="86"/>
        <end position="169"/>
    </location>
</feature>
<dbReference type="Gene3D" id="3.30.160.60">
    <property type="entry name" value="Classic Zinc Finger"/>
    <property type="match status" value="1"/>
</dbReference>